<accession>A0A3R8RDL6</accession>
<sequence>MKSYPIHYHTLKNGERLAYSRTGTTGPALILLHGNLSSSVHFYQLAEALEGDFQLILPDMRGFGHSSYQQPVHSLQELALDLMELMDVLAIPSYAILGWSTGGGVALEMAALKPQAVEQVFLLASIGIQGYLSPGGINRPQLGLLPLLIQTNRAMAKWNPVLQKVELALQNRDQRILKKIMDPLYQLYPISEQDYQVYMDAMCQQQNYSDIFINLFTFNMTNRTNGLVAGTNRIQDVTCPVIIIHGDKDKVVRMDSALLTYQTLKQQAQLYVMDAGHSIQTDQPNQLADILRKHLL</sequence>
<feature type="domain" description="AB hydrolase-1" evidence="1">
    <location>
        <begin position="27"/>
        <end position="282"/>
    </location>
</feature>
<dbReference type="Proteomes" id="UP000274117">
    <property type="component" value="Unassembled WGS sequence"/>
</dbReference>
<evidence type="ECO:0000313" key="2">
    <source>
        <dbReference type="EMBL" id="RRR53921.1"/>
    </source>
</evidence>
<dbReference type="InterPro" id="IPR029058">
    <property type="entry name" value="AB_hydrolase_fold"/>
</dbReference>
<dbReference type="PRINTS" id="PR00412">
    <property type="entry name" value="EPOXHYDRLASE"/>
</dbReference>
<evidence type="ECO:0000259" key="1">
    <source>
        <dbReference type="Pfam" id="PF00561"/>
    </source>
</evidence>
<comment type="caution">
    <text evidence="2">The sequence shown here is derived from an EMBL/GenBank/DDBJ whole genome shotgun (WGS) entry which is preliminary data.</text>
</comment>
<reference evidence="2 3" key="1">
    <citation type="submission" date="2018-11" db="EMBL/GenBank/DDBJ databases">
        <authorList>
            <person name="Stevens M.J."/>
            <person name="Cernela N."/>
            <person name="Spoerry Serrano N."/>
            <person name="Schmitt S."/>
            <person name="Schrenzel J."/>
            <person name="Stephan R."/>
        </authorList>
    </citation>
    <scope>NUCLEOTIDE SEQUENCE [LARGE SCALE GENOMIC DNA]</scope>
    <source>
        <strain evidence="2 3">PP422</strain>
    </source>
</reference>
<proteinExistence type="predicted"/>
<dbReference type="Pfam" id="PF00561">
    <property type="entry name" value="Abhydrolase_1"/>
    <property type="match status" value="1"/>
</dbReference>
<protein>
    <submittedName>
        <fullName evidence="2">Alpha/beta hydrolase</fullName>
    </submittedName>
</protein>
<dbReference type="GO" id="GO:0016787">
    <property type="term" value="F:hydrolase activity"/>
    <property type="evidence" value="ECO:0007669"/>
    <property type="project" value="UniProtKB-KW"/>
</dbReference>
<dbReference type="PRINTS" id="PR00111">
    <property type="entry name" value="ABHYDROLASE"/>
</dbReference>
<name>A0A3R8RDL6_STRSU</name>
<dbReference type="Gene3D" id="3.40.50.1820">
    <property type="entry name" value="alpha/beta hydrolase"/>
    <property type="match status" value="1"/>
</dbReference>
<dbReference type="AlphaFoldDB" id="A0A3R8RDL6"/>
<dbReference type="GO" id="GO:0016020">
    <property type="term" value="C:membrane"/>
    <property type="evidence" value="ECO:0007669"/>
    <property type="project" value="TreeGrafter"/>
</dbReference>
<gene>
    <name evidence="2" type="ORF">EI998_04075</name>
</gene>
<organism evidence="2 3">
    <name type="scientific">Streptococcus suis</name>
    <dbReference type="NCBI Taxonomy" id="1307"/>
    <lineage>
        <taxon>Bacteria</taxon>
        <taxon>Bacillati</taxon>
        <taxon>Bacillota</taxon>
        <taxon>Bacilli</taxon>
        <taxon>Lactobacillales</taxon>
        <taxon>Streptococcaceae</taxon>
        <taxon>Streptococcus</taxon>
    </lineage>
</organism>
<evidence type="ECO:0000313" key="3">
    <source>
        <dbReference type="Proteomes" id="UP000274117"/>
    </source>
</evidence>
<dbReference type="InterPro" id="IPR050266">
    <property type="entry name" value="AB_hydrolase_sf"/>
</dbReference>
<reference evidence="2 3" key="2">
    <citation type="submission" date="2018-12" db="EMBL/GenBank/DDBJ databases">
        <title>Whole-genome sequences of fifteen clinical Streptococcus suis strains isolated from pigs between 2006 and 2018.</title>
        <authorList>
            <person name="Stevens M.J.A."/>
            <person name="Cernela N."/>
            <person name="Spoerry Serrano N."/>
            <person name="Schmitt S."/>
            <person name="Schrenzel J."/>
            <person name="Stephan R."/>
        </authorList>
    </citation>
    <scope>NUCLEOTIDE SEQUENCE [LARGE SCALE GENOMIC DNA]</scope>
    <source>
        <strain evidence="2 3">PP422</strain>
    </source>
</reference>
<dbReference type="PANTHER" id="PTHR43798">
    <property type="entry name" value="MONOACYLGLYCEROL LIPASE"/>
    <property type="match status" value="1"/>
</dbReference>
<keyword evidence="2" id="KW-0378">Hydrolase</keyword>
<dbReference type="SUPFAM" id="SSF53474">
    <property type="entry name" value="alpha/beta-Hydrolases"/>
    <property type="match status" value="1"/>
</dbReference>
<dbReference type="InterPro" id="IPR000639">
    <property type="entry name" value="Epox_hydrolase-like"/>
</dbReference>
<dbReference type="InterPro" id="IPR000073">
    <property type="entry name" value="AB_hydrolase_1"/>
</dbReference>
<dbReference type="EMBL" id="RSDO01000005">
    <property type="protein sequence ID" value="RRR53921.1"/>
    <property type="molecule type" value="Genomic_DNA"/>
</dbReference>
<dbReference type="PANTHER" id="PTHR43798:SF33">
    <property type="entry name" value="HYDROLASE, PUTATIVE (AFU_ORTHOLOGUE AFUA_2G14860)-RELATED"/>
    <property type="match status" value="1"/>
</dbReference>